<dbReference type="PANTHER" id="PTHR24422">
    <property type="entry name" value="CHEMOTAXIS PROTEIN METHYLTRANSFERASE"/>
    <property type="match status" value="1"/>
</dbReference>
<dbReference type="SUPFAM" id="SSF52738">
    <property type="entry name" value="Methylesterase CheB, C-terminal domain"/>
    <property type="match status" value="1"/>
</dbReference>
<feature type="modified residue" description="4-aspartylphosphate" evidence="10">
    <location>
        <position position="1172"/>
    </location>
</feature>
<dbReference type="SMART" id="SM00388">
    <property type="entry name" value="HisKA"/>
    <property type="match status" value="1"/>
</dbReference>
<evidence type="ECO:0000259" key="17">
    <source>
        <dbReference type="PROSITE" id="PS50122"/>
    </source>
</evidence>
<dbReference type="InterPro" id="IPR050903">
    <property type="entry name" value="Bact_Chemotaxis_MeTrfase"/>
</dbReference>
<dbReference type="Pfam" id="PF13596">
    <property type="entry name" value="PAS_10"/>
    <property type="match status" value="1"/>
</dbReference>
<dbReference type="SUPFAM" id="SSF55785">
    <property type="entry name" value="PYP-like sensor domain (PAS domain)"/>
    <property type="match status" value="1"/>
</dbReference>
<dbReference type="SUPFAM" id="SSF46894">
    <property type="entry name" value="C-terminal effector domain of the bipartite response regulators"/>
    <property type="match status" value="1"/>
</dbReference>
<dbReference type="PROSITE" id="PS50043">
    <property type="entry name" value="HTH_LUXR_2"/>
    <property type="match status" value="1"/>
</dbReference>
<dbReference type="InterPro" id="IPR005467">
    <property type="entry name" value="His_kinase_dom"/>
</dbReference>
<evidence type="ECO:0000256" key="5">
    <source>
        <dbReference type="ARBA" id="ARBA00023012"/>
    </source>
</evidence>
<dbReference type="SUPFAM" id="SSF55874">
    <property type="entry name" value="ATPase domain of HSP90 chaperone/DNA topoisomerase II/histidine kinase"/>
    <property type="match status" value="1"/>
</dbReference>
<dbReference type="InterPro" id="IPR022641">
    <property type="entry name" value="CheR_N"/>
</dbReference>
<evidence type="ECO:0000256" key="10">
    <source>
        <dbReference type="PROSITE-ProRule" id="PRU00169"/>
    </source>
</evidence>
<dbReference type="Pfam" id="PF01339">
    <property type="entry name" value="CheB_methylest"/>
    <property type="match status" value="1"/>
</dbReference>
<evidence type="ECO:0000259" key="15">
    <source>
        <dbReference type="PROSITE" id="PS50110"/>
    </source>
</evidence>
<dbReference type="InterPro" id="IPR000780">
    <property type="entry name" value="CheR_MeTrfase"/>
</dbReference>
<dbReference type="SMART" id="SM00421">
    <property type="entry name" value="HTH_LUXR"/>
    <property type="match status" value="1"/>
</dbReference>
<dbReference type="Pfam" id="PF01739">
    <property type="entry name" value="CheR"/>
    <property type="match status" value="1"/>
</dbReference>
<dbReference type="InterPro" id="IPR036388">
    <property type="entry name" value="WH-like_DNA-bd_sf"/>
</dbReference>
<keyword evidence="9" id="KW-0378">Hydrolase</keyword>
<name>A0A4Q9VVJ7_9HYPH</name>
<protein>
    <recommendedName>
        <fullName evidence="2">histidine kinase</fullName>
        <ecNumber evidence="2">2.7.13.3</ecNumber>
    </recommendedName>
</protein>
<dbReference type="InterPro" id="IPR000673">
    <property type="entry name" value="Sig_transdc_resp-reg_Me-estase"/>
</dbReference>
<keyword evidence="8" id="KW-0804">Transcription</keyword>
<keyword evidence="5" id="KW-0902">Two-component regulatory system</keyword>
<dbReference type="EC" id="2.7.13.3" evidence="2"/>
<dbReference type="InterPro" id="IPR011006">
    <property type="entry name" value="CheY-like_superfamily"/>
</dbReference>
<evidence type="ECO:0000256" key="3">
    <source>
        <dbReference type="ARBA" id="ARBA00022500"/>
    </source>
</evidence>
<dbReference type="InterPro" id="IPR000014">
    <property type="entry name" value="PAS"/>
</dbReference>
<feature type="domain" description="CheR-type methyltransferase" evidence="18">
    <location>
        <begin position="232"/>
        <end position="499"/>
    </location>
</feature>
<evidence type="ECO:0000256" key="7">
    <source>
        <dbReference type="ARBA" id="ARBA00023125"/>
    </source>
</evidence>
<keyword evidence="7" id="KW-0238">DNA-binding</keyword>
<feature type="active site" evidence="9">
    <location>
        <position position="160"/>
    </location>
</feature>
<evidence type="ECO:0000256" key="4">
    <source>
        <dbReference type="ARBA" id="ARBA00022553"/>
    </source>
</evidence>
<dbReference type="GO" id="GO:0008757">
    <property type="term" value="F:S-adenosylmethionine-dependent methyltransferase activity"/>
    <property type="evidence" value="ECO:0007669"/>
    <property type="project" value="InterPro"/>
</dbReference>
<feature type="active site" evidence="9">
    <location>
        <position position="41"/>
    </location>
</feature>
<dbReference type="SUPFAM" id="SSF52172">
    <property type="entry name" value="CheY-like"/>
    <property type="match status" value="2"/>
</dbReference>
<evidence type="ECO:0000259" key="16">
    <source>
        <dbReference type="PROSITE" id="PS50113"/>
    </source>
</evidence>
<evidence type="ECO:0000256" key="1">
    <source>
        <dbReference type="ARBA" id="ARBA00000085"/>
    </source>
</evidence>
<evidence type="ECO:0000259" key="14">
    <source>
        <dbReference type="PROSITE" id="PS50109"/>
    </source>
</evidence>
<dbReference type="FunFam" id="3.40.50.2300:FF:000018">
    <property type="entry name" value="DNA-binding transcriptional regulator NtrC"/>
    <property type="match status" value="1"/>
</dbReference>
<dbReference type="CDD" id="cd00130">
    <property type="entry name" value="PAS"/>
    <property type="match status" value="1"/>
</dbReference>
<dbReference type="PROSITE" id="PS50109">
    <property type="entry name" value="HIS_KIN"/>
    <property type="match status" value="1"/>
</dbReference>
<evidence type="ECO:0000256" key="12">
    <source>
        <dbReference type="SAM" id="MobiDB-lite"/>
    </source>
</evidence>
<dbReference type="SUPFAM" id="SSF47384">
    <property type="entry name" value="Homodimeric domain of signal transducing histidine kinase"/>
    <property type="match status" value="1"/>
</dbReference>
<dbReference type="PROSITE" id="PS50113">
    <property type="entry name" value="PAC"/>
    <property type="match status" value="1"/>
</dbReference>
<dbReference type="SMART" id="SM00448">
    <property type="entry name" value="REC"/>
    <property type="match status" value="2"/>
</dbReference>
<evidence type="ECO:0000259" key="13">
    <source>
        <dbReference type="PROSITE" id="PS50043"/>
    </source>
</evidence>
<dbReference type="GO" id="GO:0000156">
    <property type="term" value="F:phosphorelay response regulator activity"/>
    <property type="evidence" value="ECO:0007669"/>
    <property type="project" value="InterPro"/>
</dbReference>
<dbReference type="InterPro" id="IPR035909">
    <property type="entry name" value="CheB_C"/>
</dbReference>
<dbReference type="FunFam" id="3.30.565.10:FF:000049">
    <property type="entry name" value="Two-component sensor histidine kinase"/>
    <property type="match status" value="1"/>
</dbReference>
<dbReference type="InterPro" id="IPR029063">
    <property type="entry name" value="SAM-dependent_MTases_sf"/>
</dbReference>
<feature type="domain" description="CheB-type methylesterase" evidence="17">
    <location>
        <begin position="29"/>
        <end position="218"/>
    </location>
</feature>
<accession>A0A4Q9VVJ7</accession>
<dbReference type="Gene3D" id="3.30.565.10">
    <property type="entry name" value="Histidine kinase-like ATPase, C-terminal domain"/>
    <property type="match status" value="1"/>
</dbReference>
<evidence type="ECO:0000256" key="8">
    <source>
        <dbReference type="ARBA" id="ARBA00023163"/>
    </source>
</evidence>
<dbReference type="Proteomes" id="UP000292781">
    <property type="component" value="Unassembled WGS sequence"/>
</dbReference>
<dbReference type="Gene3D" id="1.10.10.10">
    <property type="entry name" value="Winged helix-like DNA-binding domain superfamily/Winged helix DNA-binding domain"/>
    <property type="match status" value="1"/>
</dbReference>
<dbReference type="GO" id="GO:0008984">
    <property type="term" value="F:protein-glutamate methylesterase activity"/>
    <property type="evidence" value="ECO:0007669"/>
    <property type="project" value="InterPro"/>
</dbReference>
<evidence type="ECO:0000256" key="6">
    <source>
        <dbReference type="ARBA" id="ARBA00023015"/>
    </source>
</evidence>
<dbReference type="Pfam" id="PF00196">
    <property type="entry name" value="GerE"/>
    <property type="match status" value="1"/>
</dbReference>
<dbReference type="Gene3D" id="3.30.450.20">
    <property type="entry name" value="PAS domain"/>
    <property type="match status" value="1"/>
</dbReference>
<evidence type="ECO:0000313" key="20">
    <source>
        <dbReference type="Proteomes" id="UP000292781"/>
    </source>
</evidence>
<feature type="coiled-coil region" evidence="11">
    <location>
        <begin position="663"/>
        <end position="750"/>
    </location>
</feature>
<feature type="modified residue" description="4-aspartylphosphate" evidence="10">
    <location>
        <position position="1313"/>
    </location>
</feature>
<dbReference type="Pfam" id="PF02518">
    <property type="entry name" value="HATPase_c"/>
    <property type="match status" value="1"/>
</dbReference>
<dbReference type="SUPFAM" id="SSF47757">
    <property type="entry name" value="Chemotaxis receptor methyltransferase CheR, N-terminal domain"/>
    <property type="match status" value="1"/>
</dbReference>
<comment type="caution">
    <text evidence="19">The sequence shown here is derived from an EMBL/GenBank/DDBJ whole genome shotgun (WGS) entry which is preliminary data.</text>
</comment>
<dbReference type="InterPro" id="IPR001789">
    <property type="entry name" value="Sig_transdc_resp-reg_receiver"/>
</dbReference>
<dbReference type="CDD" id="cd00082">
    <property type="entry name" value="HisKA"/>
    <property type="match status" value="1"/>
</dbReference>
<gene>
    <name evidence="19" type="ORF">EYW49_03650</name>
</gene>
<dbReference type="CDD" id="cd06170">
    <property type="entry name" value="LuxR_C_like"/>
    <property type="match status" value="1"/>
</dbReference>
<dbReference type="InterPro" id="IPR016032">
    <property type="entry name" value="Sig_transdc_resp-reg_C-effctor"/>
</dbReference>
<dbReference type="SMART" id="SM00138">
    <property type="entry name" value="MeTrc"/>
    <property type="match status" value="1"/>
</dbReference>
<dbReference type="InterPro" id="IPR022642">
    <property type="entry name" value="CheR_C"/>
</dbReference>
<keyword evidence="4 10" id="KW-0597">Phosphoprotein</keyword>
<sequence>MPRTPPRPAATPRRTPAGGSPPVDAAARPDGDLAIVGIGASAGGLEAVRNLLRVLPAKTGAAFVLVLHLEPNHASLMVDLLGGHTSMTVVQATEGMPIAAEHLYVIAPGRHLAVAGGCLHLSEPLERHGARLPFDFLLHSLASACGSRAACIVLSGSGSDGSLGLVSIHEAGGLVLVQDPAEAGWDGMPRAAIATGLVDQIAGLAAIPAALADHIHGSGAAREPVVLPPSVQARLPEIVALLRTRTAHDFTLYKTGTLRRRIERRMGVGGLRSGDVYRYLERLRSDDGELDLLAKDLLINVTRFFRDPEVFAAVAERVVPALVRDRVAGHPLRIWIAGCSTGEEAYSLAMLFLEQDGATLHKLELQVFASDVDADAVATAREGFYPETIVADVSPERLTRFFVKVAHGYRVSPELRAAVVFTVQDVLIDPPFSRLDMISCRNLLIYLGPEAQTKVVALFHFALRDGGILLLGNAETIAAGDGSFEVTSKAERLYRRTGRSRAGGVAFALPPPDSGRGPPRREPDQLQGRRMALADLCRRQVMETYAPAAVLINRKHECLYSLGPTDRYLRVPPGYPSHDLVAMMPQNLRSRFEAAVVQALREAAPVVVGGGRRDEAGVERTFSIELQPLAYEGETLLLVCFLDALRDAARPASAIPAEDLPRVAELERDLEATRKDLGDAVRNLELSSEEQKAINEEALSINEEYQSSNEELLTSKEELQSLNEELTALNSQLQETLERQRTTSNDLQNVLYSTDVATIFLDLDLAIRFFTPATKSLFAVIPGDVGRPLADLHSLSADAALASDAARVLRALTPIEREIETRSGVWFLRRVLPYRTLDDQVAGVVITFVDITQRKHNAEALEAAKRQADLANVAKSRFLAAASHDLRQPLQTLCLLQGLLAQTVEGEKAVRLVTRLDETLAAMTGMINTLLDMNQIEAGTVQAEVVAFPIDRLLDRLRDEFTYHAQAKGLVLKVVGCRRVIASDPRLLEQMLRNLIANAIKYTPKGKVLVGCRHRRDGLVIEVHDSGIGIADDQIEAIFEEYHQVDNTAREHSRGLGLGLSIVRRLGELLGHAVTVHSHPGRGSTFALSIARSPHDVAVMRPPARHPSLVDTAAAPPRAGGVLIVEDDPEVRELLVQLFEGRGHHVAAGADGPTALALVAGGTIHPDLLLADFNLPRGMNGLQVAAALREMLGRRLPVIVLTGDISTATLRDIALHDCIHIDKPVRLPELLAIVDRVLGAAAASHAAVVPRPAITAASGRPAPTVWVVDDDDGVRTALRDVLEAEGVTVRDFASCEAFLAAHRPSAESCLLIDAYLPGMSGLELLARLREDGRNLPSIMITGNSDVPMAVAAMKAGASDFIEKPIGRGELLASVERALDQARDIGKLAAWRSFAADHVAVLTPRQHQIMNLVLAGHPSKNIAADLGISQRTVENHRASIMRKTGTKSLPALARLALAAGDGEAD</sequence>
<dbReference type="Gene3D" id="3.40.50.180">
    <property type="entry name" value="Methylesterase CheB, C-terminal domain"/>
    <property type="match status" value="1"/>
</dbReference>
<feature type="active site" evidence="9">
    <location>
        <position position="68"/>
    </location>
</feature>
<dbReference type="GO" id="GO:0005737">
    <property type="term" value="C:cytoplasm"/>
    <property type="evidence" value="ECO:0007669"/>
    <property type="project" value="InterPro"/>
</dbReference>
<dbReference type="Pfam" id="PF00072">
    <property type="entry name" value="Response_reg"/>
    <property type="match status" value="2"/>
</dbReference>
<dbReference type="InterPro" id="IPR036890">
    <property type="entry name" value="HATPase_C_sf"/>
</dbReference>
<keyword evidence="20" id="KW-1185">Reference proteome</keyword>
<feature type="region of interest" description="Disordered" evidence="12">
    <location>
        <begin position="1"/>
        <end position="26"/>
    </location>
</feature>
<dbReference type="InterPro" id="IPR035965">
    <property type="entry name" value="PAS-like_dom_sf"/>
</dbReference>
<dbReference type="PROSITE" id="PS00622">
    <property type="entry name" value="HTH_LUXR_1"/>
    <property type="match status" value="1"/>
</dbReference>
<evidence type="ECO:0000256" key="9">
    <source>
        <dbReference type="PROSITE-ProRule" id="PRU00050"/>
    </source>
</evidence>
<dbReference type="InterPro" id="IPR000792">
    <property type="entry name" value="Tscrpt_reg_LuxR_C"/>
</dbReference>
<keyword evidence="3 9" id="KW-0145">Chemotaxis</keyword>
<dbReference type="CDD" id="cd00156">
    <property type="entry name" value="REC"/>
    <property type="match status" value="1"/>
</dbReference>
<dbReference type="CDD" id="cd16434">
    <property type="entry name" value="CheB-CheR_fusion"/>
    <property type="match status" value="1"/>
</dbReference>
<dbReference type="Pfam" id="PF03705">
    <property type="entry name" value="CheR_N"/>
    <property type="match status" value="1"/>
</dbReference>
<dbReference type="Gene3D" id="1.10.287.130">
    <property type="match status" value="1"/>
</dbReference>
<dbReference type="PROSITE" id="PS50123">
    <property type="entry name" value="CHER"/>
    <property type="match status" value="1"/>
</dbReference>
<dbReference type="GO" id="GO:0006935">
    <property type="term" value="P:chemotaxis"/>
    <property type="evidence" value="ECO:0007669"/>
    <property type="project" value="UniProtKB-UniRule"/>
</dbReference>
<dbReference type="PRINTS" id="PR00996">
    <property type="entry name" value="CHERMTFRASE"/>
</dbReference>
<dbReference type="EMBL" id="SJFN01000004">
    <property type="protein sequence ID" value="TBW40287.1"/>
    <property type="molecule type" value="Genomic_DNA"/>
</dbReference>
<dbReference type="InterPro" id="IPR003661">
    <property type="entry name" value="HisK_dim/P_dom"/>
</dbReference>
<dbReference type="GO" id="GO:0000155">
    <property type="term" value="F:phosphorelay sensor kinase activity"/>
    <property type="evidence" value="ECO:0007669"/>
    <property type="project" value="InterPro"/>
</dbReference>
<feature type="domain" description="Response regulatory" evidence="15">
    <location>
        <begin position="1264"/>
        <end position="1378"/>
    </location>
</feature>
<feature type="domain" description="Histidine kinase" evidence="14">
    <location>
        <begin position="881"/>
        <end position="1094"/>
    </location>
</feature>
<dbReference type="SUPFAM" id="SSF53335">
    <property type="entry name" value="S-adenosyl-L-methionine-dependent methyltransferases"/>
    <property type="match status" value="1"/>
</dbReference>
<evidence type="ECO:0000256" key="11">
    <source>
        <dbReference type="SAM" id="Coils"/>
    </source>
</evidence>
<evidence type="ECO:0000313" key="19">
    <source>
        <dbReference type="EMBL" id="TBW40287.1"/>
    </source>
</evidence>
<feature type="region of interest" description="Disordered" evidence="12">
    <location>
        <begin position="505"/>
        <end position="525"/>
    </location>
</feature>
<dbReference type="InterPro" id="IPR000700">
    <property type="entry name" value="PAS-assoc_C"/>
</dbReference>
<dbReference type="Gene3D" id="3.40.50.2300">
    <property type="match status" value="2"/>
</dbReference>
<dbReference type="GO" id="GO:0006355">
    <property type="term" value="P:regulation of DNA-templated transcription"/>
    <property type="evidence" value="ECO:0007669"/>
    <property type="project" value="InterPro"/>
</dbReference>
<evidence type="ECO:0000259" key="18">
    <source>
        <dbReference type="PROSITE" id="PS50123"/>
    </source>
</evidence>
<organism evidence="19 20">
    <name type="scientific">Siculibacillus lacustris</name>
    <dbReference type="NCBI Taxonomy" id="1549641"/>
    <lineage>
        <taxon>Bacteria</taxon>
        <taxon>Pseudomonadati</taxon>
        <taxon>Pseudomonadota</taxon>
        <taxon>Alphaproteobacteria</taxon>
        <taxon>Hyphomicrobiales</taxon>
        <taxon>Ancalomicrobiaceae</taxon>
        <taxon>Siculibacillus</taxon>
    </lineage>
</organism>
<keyword evidence="11" id="KW-0175">Coiled coil</keyword>
<dbReference type="PRINTS" id="PR00038">
    <property type="entry name" value="HTHLUXR"/>
</dbReference>
<reference evidence="19 20" key="1">
    <citation type="submission" date="2019-02" db="EMBL/GenBank/DDBJ databases">
        <title>Siculibacillus lacustris gen. nov., sp. nov., a new rosette-forming bacterium isolated from a freshwater crater lake (Lake St. Ana, Romania).</title>
        <authorList>
            <person name="Felfoldi T."/>
            <person name="Marton Z."/>
            <person name="Szabo A."/>
            <person name="Mentes A."/>
            <person name="Boka K."/>
            <person name="Marialigeti K."/>
            <person name="Mathe I."/>
            <person name="Koncz M."/>
            <person name="Schumann P."/>
            <person name="Toth E."/>
        </authorList>
    </citation>
    <scope>NUCLEOTIDE SEQUENCE [LARGE SCALE GENOMIC DNA]</scope>
    <source>
        <strain evidence="19 20">SA-279</strain>
    </source>
</reference>
<dbReference type="InterPro" id="IPR036097">
    <property type="entry name" value="HisK_dim/P_sf"/>
</dbReference>
<dbReference type="PROSITE" id="PS50110">
    <property type="entry name" value="RESPONSE_REGULATORY"/>
    <property type="match status" value="2"/>
</dbReference>
<dbReference type="InterPro" id="IPR003594">
    <property type="entry name" value="HATPase_dom"/>
</dbReference>
<dbReference type="Gene3D" id="3.40.50.150">
    <property type="entry name" value="Vaccinia Virus protein VP39"/>
    <property type="match status" value="1"/>
</dbReference>
<feature type="domain" description="HTH luxR-type" evidence="13">
    <location>
        <begin position="1394"/>
        <end position="1459"/>
    </location>
</feature>
<keyword evidence="6" id="KW-0805">Transcription regulation</keyword>
<dbReference type="OrthoDB" id="9816309at2"/>
<dbReference type="SMART" id="SM00387">
    <property type="entry name" value="HATPase_c"/>
    <property type="match status" value="1"/>
</dbReference>
<comment type="catalytic activity">
    <reaction evidence="1">
        <text>ATP + protein L-histidine = ADP + protein N-phospho-L-histidine.</text>
        <dbReference type="EC" id="2.7.13.3"/>
    </reaction>
</comment>
<feature type="domain" description="PAC" evidence="16">
    <location>
        <begin position="813"/>
        <end position="863"/>
    </location>
</feature>
<proteinExistence type="predicted"/>
<feature type="domain" description="Response regulatory" evidence="15">
    <location>
        <begin position="1121"/>
        <end position="1238"/>
    </location>
</feature>
<dbReference type="Pfam" id="PF00512">
    <property type="entry name" value="HisKA"/>
    <property type="match status" value="1"/>
</dbReference>
<dbReference type="PANTHER" id="PTHR24422:SF27">
    <property type="entry name" value="PROTEIN-GLUTAMATE O-METHYLTRANSFERASE"/>
    <property type="match status" value="1"/>
</dbReference>
<dbReference type="GO" id="GO:0003677">
    <property type="term" value="F:DNA binding"/>
    <property type="evidence" value="ECO:0007669"/>
    <property type="project" value="UniProtKB-KW"/>
</dbReference>
<dbReference type="PROSITE" id="PS50122">
    <property type="entry name" value="CHEB"/>
    <property type="match status" value="1"/>
</dbReference>
<evidence type="ECO:0000256" key="2">
    <source>
        <dbReference type="ARBA" id="ARBA00012438"/>
    </source>
</evidence>